<dbReference type="PANTHER" id="PTHR43163:SF6">
    <property type="entry name" value="DIPEPTIDE TRANSPORT SYSTEM PERMEASE PROTEIN DPPB-RELATED"/>
    <property type="match status" value="1"/>
</dbReference>
<sequence length="307" mass="34859">MLSIIMPLFRIIGRNILLVFVMGFLIFWVFSLIPGDIATITGGTEADEQLLESIRDKQGLSHATPKRFLLWGLSIVQGDLGYSIRYDEAVSSLIQRHAKVTLRLALLAMMATIGMALFTASIAVIFYKKWITSWVVIFNQLFMAIPQFWLGLLVIQLFGIHWGMFGLFHTELLWQDYFFPAIVLALVQSAYLSRYIIYAWQREVKQRYVTSGLARGISHNNLRFKHALRGGLIPSVTIMGLIWIDLLSGSVIIEKIFVLPGLGQLLVNAVGSRDIPLIQGIVLYFIFIVIISNFIVHLLYQWLNPRG</sequence>
<feature type="transmembrane region" description="Helical" evidence="7">
    <location>
        <begin position="12"/>
        <end position="33"/>
    </location>
</feature>
<comment type="similarity">
    <text evidence="7">Belongs to the binding-protein-dependent transport system permease family.</text>
</comment>
<evidence type="ECO:0000256" key="5">
    <source>
        <dbReference type="ARBA" id="ARBA00022989"/>
    </source>
</evidence>
<feature type="transmembrane region" description="Helical" evidence="7">
    <location>
        <begin position="104"/>
        <end position="127"/>
    </location>
</feature>
<dbReference type="InterPro" id="IPR035906">
    <property type="entry name" value="MetI-like_sf"/>
</dbReference>
<proteinExistence type="inferred from homology"/>
<feature type="transmembrane region" description="Helical" evidence="7">
    <location>
        <begin position="277"/>
        <end position="300"/>
    </location>
</feature>
<evidence type="ECO:0000256" key="6">
    <source>
        <dbReference type="ARBA" id="ARBA00023136"/>
    </source>
</evidence>
<comment type="subcellular location">
    <subcellularLocation>
        <location evidence="1 7">Cell membrane</location>
        <topology evidence="1 7">Multi-pass membrane protein</topology>
    </subcellularLocation>
</comment>
<dbReference type="PROSITE" id="PS50928">
    <property type="entry name" value="ABC_TM1"/>
    <property type="match status" value="1"/>
</dbReference>
<keyword evidence="10" id="KW-1185">Reference proteome</keyword>
<dbReference type="GO" id="GO:0005886">
    <property type="term" value="C:plasma membrane"/>
    <property type="evidence" value="ECO:0007669"/>
    <property type="project" value="UniProtKB-SubCell"/>
</dbReference>
<evidence type="ECO:0000256" key="1">
    <source>
        <dbReference type="ARBA" id="ARBA00004651"/>
    </source>
</evidence>
<dbReference type="Proteomes" id="UP000752013">
    <property type="component" value="Unassembled WGS sequence"/>
</dbReference>
<keyword evidence="4 7" id="KW-0812">Transmembrane</keyword>
<feature type="transmembrane region" description="Helical" evidence="7">
    <location>
        <begin position="232"/>
        <end position="257"/>
    </location>
</feature>
<name>A0A968GF26_9SPIO</name>
<keyword evidence="5 7" id="KW-1133">Transmembrane helix</keyword>
<feature type="domain" description="ABC transmembrane type-1" evidence="8">
    <location>
        <begin position="98"/>
        <end position="296"/>
    </location>
</feature>
<accession>A0A968GF26</accession>
<dbReference type="EMBL" id="JAATLK010000001">
    <property type="protein sequence ID" value="NIZ47095.1"/>
    <property type="molecule type" value="Genomic_DNA"/>
</dbReference>
<keyword evidence="3" id="KW-1003">Cell membrane</keyword>
<dbReference type="RefSeq" id="WP_167703520.1">
    <property type="nucleotide sequence ID" value="NZ_CP118168.1"/>
</dbReference>
<evidence type="ECO:0000256" key="2">
    <source>
        <dbReference type="ARBA" id="ARBA00022448"/>
    </source>
</evidence>
<comment type="caution">
    <text evidence="9">The sequence shown here is derived from an EMBL/GenBank/DDBJ whole genome shotgun (WGS) entry which is preliminary data.</text>
</comment>
<organism evidence="9 10">
    <name type="scientific">Entomospira nematocerorum</name>
    <dbReference type="NCBI Taxonomy" id="2719987"/>
    <lineage>
        <taxon>Bacteria</taxon>
        <taxon>Pseudomonadati</taxon>
        <taxon>Spirochaetota</taxon>
        <taxon>Spirochaetia</taxon>
        <taxon>Spirochaetales</taxon>
        <taxon>Spirochaetaceae</taxon>
        <taxon>Entomospira</taxon>
    </lineage>
</organism>
<evidence type="ECO:0000256" key="3">
    <source>
        <dbReference type="ARBA" id="ARBA00022475"/>
    </source>
</evidence>
<dbReference type="Pfam" id="PF00528">
    <property type="entry name" value="BPD_transp_1"/>
    <property type="match status" value="1"/>
</dbReference>
<evidence type="ECO:0000313" key="9">
    <source>
        <dbReference type="EMBL" id="NIZ47095.1"/>
    </source>
</evidence>
<protein>
    <submittedName>
        <fullName evidence="9">ABC transporter permease</fullName>
    </submittedName>
</protein>
<evidence type="ECO:0000256" key="7">
    <source>
        <dbReference type="RuleBase" id="RU363032"/>
    </source>
</evidence>
<dbReference type="InterPro" id="IPR045621">
    <property type="entry name" value="BPD_transp_1_N"/>
</dbReference>
<dbReference type="Gene3D" id="1.10.3720.10">
    <property type="entry name" value="MetI-like"/>
    <property type="match status" value="1"/>
</dbReference>
<dbReference type="CDD" id="cd06261">
    <property type="entry name" value="TM_PBP2"/>
    <property type="match status" value="1"/>
</dbReference>
<dbReference type="PANTHER" id="PTHR43163">
    <property type="entry name" value="DIPEPTIDE TRANSPORT SYSTEM PERMEASE PROTEIN DPPB-RELATED"/>
    <property type="match status" value="1"/>
</dbReference>
<feature type="transmembrane region" description="Helical" evidence="7">
    <location>
        <begin position="177"/>
        <end position="197"/>
    </location>
</feature>
<dbReference type="SUPFAM" id="SSF161098">
    <property type="entry name" value="MetI-like"/>
    <property type="match status" value="1"/>
</dbReference>
<keyword evidence="6 7" id="KW-0472">Membrane</keyword>
<keyword evidence="2 7" id="KW-0813">Transport</keyword>
<dbReference type="InterPro" id="IPR000515">
    <property type="entry name" value="MetI-like"/>
</dbReference>
<dbReference type="GO" id="GO:0055085">
    <property type="term" value="P:transmembrane transport"/>
    <property type="evidence" value="ECO:0007669"/>
    <property type="project" value="InterPro"/>
</dbReference>
<gene>
    <name evidence="9" type="ORF">HCT46_04095</name>
</gene>
<evidence type="ECO:0000256" key="4">
    <source>
        <dbReference type="ARBA" id="ARBA00022692"/>
    </source>
</evidence>
<evidence type="ECO:0000259" key="8">
    <source>
        <dbReference type="PROSITE" id="PS50928"/>
    </source>
</evidence>
<evidence type="ECO:0000313" key="10">
    <source>
        <dbReference type="Proteomes" id="UP000752013"/>
    </source>
</evidence>
<dbReference type="AlphaFoldDB" id="A0A968GF26"/>
<dbReference type="Pfam" id="PF19300">
    <property type="entry name" value="BPD_transp_1_N"/>
    <property type="match status" value="1"/>
</dbReference>
<reference evidence="9" key="1">
    <citation type="submission" date="2020-03" db="EMBL/GenBank/DDBJ databases">
        <title>Spirochaetal bacteria isolated from arthropods constitute a novel genus Entomospira genus novum within the order Spirochaetales.</title>
        <authorList>
            <person name="Grana-Miraglia L."/>
            <person name="Sikutova S."/>
            <person name="Fingerle V."/>
            <person name="Sing A."/>
            <person name="Castillo-Ramirez S."/>
            <person name="Margos G."/>
            <person name="Rudolf I."/>
        </authorList>
    </citation>
    <scope>NUCLEOTIDE SEQUENCE</scope>
    <source>
        <strain evidence="9">BR208</strain>
    </source>
</reference>